<accession>A0AAJ7DXL2</accession>
<comment type="similarity">
    <text evidence="2">Belongs to the histidine acid phosphatase family.</text>
</comment>
<evidence type="ECO:0000256" key="1">
    <source>
        <dbReference type="ARBA" id="ARBA00000032"/>
    </source>
</evidence>
<evidence type="ECO:0000256" key="8">
    <source>
        <dbReference type="SAM" id="SignalP"/>
    </source>
</evidence>
<dbReference type="Proteomes" id="UP000695007">
    <property type="component" value="Unplaced"/>
</dbReference>
<dbReference type="GO" id="GO:0003993">
    <property type="term" value="F:acid phosphatase activity"/>
    <property type="evidence" value="ECO:0007669"/>
    <property type="project" value="UniProtKB-EC"/>
</dbReference>
<dbReference type="GeneID" id="105363998"/>
<dbReference type="RefSeq" id="XP_011500130.1">
    <property type="nucleotide sequence ID" value="XM_011501828.1"/>
</dbReference>
<evidence type="ECO:0000313" key="9">
    <source>
        <dbReference type="Proteomes" id="UP000695007"/>
    </source>
</evidence>
<proteinExistence type="inferred from homology"/>
<keyword evidence="4 8" id="KW-0732">Signal</keyword>
<comment type="catalytic activity">
    <reaction evidence="1">
        <text>a phosphate monoester + H2O = an alcohol + phosphate</text>
        <dbReference type="Rhea" id="RHEA:15017"/>
        <dbReference type="ChEBI" id="CHEBI:15377"/>
        <dbReference type="ChEBI" id="CHEBI:30879"/>
        <dbReference type="ChEBI" id="CHEBI:43474"/>
        <dbReference type="ChEBI" id="CHEBI:67140"/>
        <dbReference type="EC" id="3.1.3.2"/>
    </reaction>
</comment>
<reference evidence="10" key="1">
    <citation type="submission" date="2025-08" db="UniProtKB">
        <authorList>
            <consortium name="RefSeq"/>
        </authorList>
    </citation>
    <scope>IDENTIFICATION</scope>
</reference>
<dbReference type="InterPro" id="IPR033379">
    <property type="entry name" value="Acid_Pase_AS"/>
</dbReference>
<dbReference type="Gene3D" id="3.40.50.1240">
    <property type="entry name" value="Phosphoglycerate mutase-like"/>
    <property type="match status" value="1"/>
</dbReference>
<feature type="non-terminal residue" evidence="10">
    <location>
        <position position="1"/>
    </location>
</feature>
<feature type="chain" id="PRO_5042476800" description="acid phosphatase" evidence="8">
    <location>
        <begin position="22"/>
        <end position="379"/>
    </location>
</feature>
<evidence type="ECO:0000256" key="4">
    <source>
        <dbReference type="ARBA" id="ARBA00022729"/>
    </source>
</evidence>
<evidence type="ECO:0000256" key="7">
    <source>
        <dbReference type="ARBA" id="ARBA00023180"/>
    </source>
</evidence>
<dbReference type="PANTHER" id="PTHR11567">
    <property type="entry name" value="ACID PHOSPHATASE-RELATED"/>
    <property type="match status" value="1"/>
</dbReference>
<evidence type="ECO:0000256" key="5">
    <source>
        <dbReference type="ARBA" id="ARBA00022801"/>
    </source>
</evidence>
<evidence type="ECO:0000256" key="2">
    <source>
        <dbReference type="ARBA" id="ARBA00005375"/>
    </source>
</evidence>
<keyword evidence="9" id="KW-1185">Reference proteome</keyword>
<dbReference type="CDD" id="cd07061">
    <property type="entry name" value="HP_HAP_like"/>
    <property type="match status" value="1"/>
</dbReference>
<evidence type="ECO:0000256" key="3">
    <source>
        <dbReference type="ARBA" id="ARBA00012646"/>
    </source>
</evidence>
<keyword evidence="5" id="KW-0378">Hydrolase</keyword>
<dbReference type="PROSITE" id="PS00616">
    <property type="entry name" value="HIS_ACID_PHOSPHAT_1"/>
    <property type="match status" value="1"/>
</dbReference>
<dbReference type="InterPro" id="IPR050645">
    <property type="entry name" value="Histidine_acid_phosphatase"/>
</dbReference>
<dbReference type="SUPFAM" id="SSF53254">
    <property type="entry name" value="Phosphoglycerate mutase-like"/>
    <property type="match status" value="1"/>
</dbReference>
<dbReference type="Pfam" id="PF00328">
    <property type="entry name" value="His_Phos_2"/>
    <property type="match status" value="1"/>
</dbReference>
<sequence>KIIYFWIKILLFSIKILGLLGKDELKLKYVNVVFRHGDRTPDYSETYPTDLNIKSKFYPLGYGELTNRGKLREYELGQLLRDKYNDFLGELYLQQSVYALSTDYTRTKMSLQLVLASLYPPSGVQKWHNKLNWQPIPSMFLTSEQDWLMVPEECLEYIQLRKKIEKTPEVVGKIKQFKGLMQNLTEWTGKPISTTYDIYMLYHLFVAQSFLNLTLPNWTNTVFPYGQLFDAIKLEYEIFSYTTDMRRINGGKLLYKIVKELRNVKSGIADKRRKISLYSGHETNIVALLQTLGVYTPHVPAYSSAIIIEFYEQNSEYFVKVLYYRGVPATLLTQQIPGCEILCPFNKFLDLLKDVIPSQNELRCDKSKTITGNNISDVL</sequence>
<dbReference type="KEGG" id="csol:105363998"/>
<organism evidence="9 10">
    <name type="scientific">Ceratosolen solmsi marchali</name>
    <dbReference type="NCBI Taxonomy" id="326594"/>
    <lineage>
        <taxon>Eukaryota</taxon>
        <taxon>Metazoa</taxon>
        <taxon>Ecdysozoa</taxon>
        <taxon>Arthropoda</taxon>
        <taxon>Hexapoda</taxon>
        <taxon>Insecta</taxon>
        <taxon>Pterygota</taxon>
        <taxon>Neoptera</taxon>
        <taxon>Endopterygota</taxon>
        <taxon>Hymenoptera</taxon>
        <taxon>Apocrita</taxon>
        <taxon>Proctotrupomorpha</taxon>
        <taxon>Chalcidoidea</taxon>
        <taxon>Agaonidae</taxon>
        <taxon>Agaoninae</taxon>
        <taxon>Ceratosolen</taxon>
    </lineage>
</organism>
<dbReference type="EC" id="3.1.3.2" evidence="3"/>
<feature type="signal peptide" evidence="8">
    <location>
        <begin position="1"/>
        <end position="21"/>
    </location>
</feature>
<gene>
    <name evidence="10" type="primary">LOC105363998</name>
</gene>
<dbReference type="PANTHER" id="PTHR11567:SF211">
    <property type="entry name" value="PROSTATIC ACID PHOSPHATASE"/>
    <property type="match status" value="1"/>
</dbReference>
<keyword evidence="7" id="KW-0325">Glycoprotein</keyword>
<name>A0AAJ7DXL2_9HYME</name>
<protein>
    <recommendedName>
        <fullName evidence="3">acid phosphatase</fullName>
        <ecNumber evidence="3">3.1.3.2</ecNumber>
    </recommendedName>
</protein>
<dbReference type="InterPro" id="IPR000560">
    <property type="entry name" value="His_Pase_clade-2"/>
</dbReference>
<evidence type="ECO:0000313" key="10">
    <source>
        <dbReference type="RefSeq" id="XP_011500130.1"/>
    </source>
</evidence>
<evidence type="ECO:0000256" key="6">
    <source>
        <dbReference type="ARBA" id="ARBA00023157"/>
    </source>
</evidence>
<keyword evidence="6" id="KW-1015">Disulfide bond</keyword>
<dbReference type="AlphaFoldDB" id="A0AAJ7DXL2"/>
<dbReference type="InterPro" id="IPR029033">
    <property type="entry name" value="His_PPase_superfam"/>
</dbReference>